<keyword evidence="2" id="KW-1185">Reference proteome</keyword>
<proteinExistence type="predicted"/>
<dbReference type="EMBL" id="JANRMS010001029">
    <property type="protein sequence ID" value="KAJ3531752.1"/>
    <property type="molecule type" value="Genomic_DNA"/>
</dbReference>
<comment type="caution">
    <text evidence="1">The sequence shown here is derived from an EMBL/GenBank/DDBJ whole genome shotgun (WGS) entry which is preliminary data.</text>
</comment>
<organism evidence="1 2">
    <name type="scientific">Fusarium decemcellulare</name>
    <dbReference type="NCBI Taxonomy" id="57161"/>
    <lineage>
        <taxon>Eukaryota</taxon>
        <taxon>Fungi</taxon>
        <taxon>Dikarya</taxon>
        <taxon>Ascomycota</taxon>
        <taxon>Pezizomycotina</taxon>
        <taxon>Sordariomycetes</taxon>
        <taxon>Hypocreomycetidae</taxon>
        <taxon>Hypocreales</taxon>
        <taxon>Nectriaceae</taxon>
        <taxon>Fusarium</taxon>
        <taxon>Fusarium decemcellulare species complex</taxon>
    </lineage>
</organism>
<evidence type="ECO:0000313" key="2">
    <source>
        <dbReference type="Proteomes" id="UP001148629"/>
    </source>
</evidence>
<reference evidence="1" key="1">
    <citation type="submission" date="2022-08" db="EMBL/GenBank/DDBJ databases">
        <title>Genome Sequence of Fusarium decemcellulare.</title>
        <authorList>
            <person name="Buettner E."/>
        </authorList>
    </citation>
    <scope>NUCLEOTIDE SEQUENCE</scope>
    <source>
        <strain evidence="1">Babe19</strain>
    </source>
</reference>
<protein>
    <submittedName>
        <fullName evidence="1">Uncharacterized protein</fullName>
    </submittedName>
</protein>
<gene>
    <name evidence="1" type="ORF">NM208_g8740</name>
</gene>
<sequence length="1046" mass="119224">MDPASIIGTTSAVLTFVDTAVKIFSIARQVHDSAAGGLEEHERLRDSTSALEHGITTLEQKLESKPSLSAEEANLLKVATHCRDVGKKISDLLAGYQIEADVATAQKSPSLVKKGTGRSFRKATKITLRVLWDHPEAKELKQEFNMCTVQLNAHLTLITRSNILEKLDNLFARCRQERSTDFEEIRNILETTLVDVSEKSNGLIKQIDSMELKLDQAVDNHSVWLERINKLQKLFKTSDSTIAEINCRRILKAIAFQDIKVRHNQVAYVELAENTFEWMVKDETVPSSQKRLKQSFRNWLEHGEGIFHISGKPGSGKSTLMNFLIAHPETRSLLNNWACNGNTVIIASMFLWNIGSVEQKGMDGMLRTLLYNILNQHKELIPQLFGNIWNQSSREPWIPQQHIELTRKEMKDALQKLISDRTRGYQYCLFIDGADEFEDENMPRQGLAAELTRWASHQGVKICVSSREEAPWTSHFSHYPKLELHLTTEKDIRKMIEKYLSDDRHLKTFDPTDSGEFVSEFVRMARGVFIWVKLVLRELEAELDYEASLDALYQVLKDVPEKLGEFYERILLKIPSSDTREAWAILDVLVGTAGWDRECTFTIYHYSLLGDLMANSDFYQQASDYIPLSDSMMAQAQDRVCKFRKRLPLLFRGMVETKPTPYSGHPFGESLLFSHRSMFEYLRTRSFQEKPRPQVESHIMTLRCLLGQVNRLWTDDAYGQQHMFEVLTFLLPWIEYAFDDSMLPVLGLLDETLLRRQLEEYQDPLLDFFGNPDTHGDTTVIEDGPNSRVVSVFSVSCLVGFHKYLDWAINTRPSWMEDEGVRAAAVVSASKFGLDSPVRSAETVSILFGDGFSPNSWYTHPSWPCSLSPWIRFLFNFLEESFDCDPPDDLWSTVAVFLEHGADMGLVFSWTTADEPPDPDGEIYVAMDVEVKIGAGQDGRHSEKDTLSFNGKEVLVRNEVISRFPHGGSVREILLYFAPPEHSTFFNTFDRKCDPTETESQSQLREIAEEREGKRIGVCDLPVQSILICVVGILLSYLLGQLLGGI</sequence>
<accession>A0ACC1S4C8</accession>
<dbReference type="Proteomes" id="UP001148629">
    <property type="component" value="Unassembled WGS sequence"/>
</dbReference>
<evidence type="ECO:0000313" key="1">
    <source>
        <dbReference type="EMBL" id="KAJ3531752.1"/>
    </source>
</evidence>
<name>A0ACC1S4C8_9HYPO</name>